<feature type="compositionally biased region" description="Basic and acidic residues" evidence="1">
    <location>
        <begin position="1"/>
        <end position="21"/>
    </location>
</feature>
<proteinExistence type="predicted"/>
<name>A0A077WLJ8_9FUNG</name>
<feature type="compositionally biased region" description="Polar residues" evidence="1">
    <location>
        <begin position="32"/>
        <end position="53"/>
    </location>
</feature>
<sequence length="171" mass="19059">MPPKTIKDVPENQEEPKKQVQDQDTPMPDANATGNGETSSTTPQDTHQEQVQDAQDPPVSSGSSTSTSIVKYMDEEEKLRQALADASAARFLQDGASTEVRQSRKRHFDECLEDLKAYQAAKQALRPATEREVVLKDMPALQLRGGPVRFDDRAMHESISAFFYCFRSPTT</sequence>
<evidence type="ECO:0000256" key="1">
    <source>
        <dbReference type="SAM" id="MobiDB-lite"/>
    </source>
</evidence>
<reference evidence="2" key="1">
    <citation type="journal article" date="2014" name="Genome Announc.">
        <title>De novo whole-genome sequence and genome annotation of Lichtheimia ramosa.</title>
        <authorList>
            <person name="Linde J."/>
            <person name="Schwartze V."/>
            <person name="Binder U."/>
            <person name="Lass-Florl C."/>
            <person name="Voigt K."/>
            <person name="Horn F."/>
        </authorList>
    </citation>
    <scope>NUCLEOTIDE SEQUENCE</scope>
    <source>
        <strain evidence="2">JMRC FSU:6197</strain>
    </source>
</reference>
<protein>
    <submittedName>
        <fullName evidence="2">Uncharacterized protein</fullName>
    </submittedName>
</protein>
<gene>
    <name evidence="2" type="ORF">LRAMOSA02298</name>
</gene>
<evidence type="ECO:0000313" key="2">
    <source>
        <dbReference type="EMBL" id="CDS08350.1"/>
    </source>
</evidence>
<dbReference type="OrthoDB" id="2245207at2759"/>
<dbReference type="AlphaFoldDB" id="A0A077WLJ8"/>
<accession>A0A077WLJ8</accession>
<feature type="region of interest" description="Disordered" evidence="1">
    <location>
        <begin position="1"/>
        <end position="73"/>
    </location>
</feature>
<dbReference type="EMBL" id="LK023324">
    <property type="protein sequence ID" value="CDS08350.1"/>
    <property type="molecule type" value="Genomic_DNA"/>
</dbReference>
<organism evidence="2">
    <name type="scientific">Lichtheimia ramosa</name>
    <dbReference type="NCBI Taxonomy" id="688394"/>
    <lineage>
        <taxon>Eukaryota</taxon>
        <taxon>Fungi</taxon>
        <taxon>Fungi incertae sedis</taxon>
        <taxon>Mucoromycota</taxon>
        <taxon>Mucoromycotina</taxon>
        <taxon>Mucoromycetes</taxon>
        <taxon>Mucorales</taxon>
        <taxon>Lichtheimiaceae</taxon>
        <taxon>Lichtheimia</taxon>
    </lineage>
</organism>